<feature type="compositionally biased region" description="Low complexity" evidence="1">
    <location>
        <begin position="144"/>
        <end position="157"/>
    </location>
</feature>
<dbReference type="EMBL" id="KZ857408">
    <property type="protein sequence ID" value="RDX49035.1"/>
    <property type="molecule type" value="Genomic_DNA"/>
</dbReference>
<feature type="region of interest" description="Disordered" evidence="1">
    <location>
        <begin position="140"/>
        <end position="363"/>
    </location>
</feature>
<protein>
    <submittedName>
        <fullName evidence="2">Uncharacterized protein</fullName>
    </submittedName>
</protein>
<reference evidence="2 3" key="1">
    <citation type="journal article" date="2018" name="Biotechnol. Biofuels">
        <title>Integrative visual omics of the white-rot fungus Polyporus brumalis exposes the biotechnological potential of its oxidative enzymes for delignifying raw plant biomass.</title>
        <authorList>
            <person name="Miyauchi S."/>
            <person name="Rancon A."/>
            <person name="Drula E."/>
            <person name="Hage H."/>
            <person name="Chaduli D."/>
            <person name="Favel A."/>
            <person name="Grisel S."/>
            <person name="Henrissat B."/>
            <person name="Herpoel-Gimbert I."/>
            <person name="Ruiz-Duenas F.J."/>
            <person name="Chevret D."/>
            <person name="Hainaut M."/>
            <person name="Lin J."/>
            <person name="Wang M."/>
            <person name="Pangilinan J."/>
            <person name="Lipzen A."/>
            <person name="Lesage-Meessen L."/>
            <person name="Navarro D."/>
            <person name="Riley R."/>
            <person name="Grigoriev I.V."/>
            <person name="Zhou S."/>
            <person name="Raouche S."/>
            <person name="Rosso M.N."/>
        </authorList>
    </citation>
    <scope>NUCLEOTIDE SEQUENCE [LARGE SCALE GENOMIC DNA]</scope>
    <source>
        <strain evidence="2 3">BRFM 1820</strain>
    </source>
</reference>
<evidence type="ECO:0000313" key="3">
    <source>
        <dbReference type="Proteomes" id="UP000256964"/>
    </source>
</evidence>
<evidence type="ECO:0000256" key="1">
    <source>
        <dbReference type="SAM" id="MobiDB-lite"/>
    </source>
</evidence>
<proteinExistence type="predicted"/>
<dbReference type="STRING" id="139420.A0A371D923"/>
<feature type="compositionally biased region" description="Basic and acidic residues" evidence="1">
    <location>
        <begin position="288"/>
        <end position="347"/>
    </location>
</feature>
<sequence length="455" mass="49339">MFSAFSRTPRPFDLEAALESWATTSPDHPVAEFKGKPKRKDDVSVEVWLLAVENGCNARRVPKTHWPDVAKHFMVKKALGRVTEVEKVMRALHGDEWVWTWKDFQVAVLNMGWNIDEKKTRQVSIESTGAGLWKIVTGRKDDSAASPTPAPADAPKTGNGSWLGTQSKKALADASPNKPPPSKPSKLPANAPKPAVLPKAKEKTTDKATEEKEKKDRPTPARSASLFTALPSMLPKDKEARPTPARSGSLFTALPSMVPKDKEARPTPARSGSLFSLPAFTSAPSQEKSSEKAKEQKAKEQKAKEEKAKEEKAKEKAKEEKAKEEKEKKEQEKKEQEKREKEKKEARPTPARSGSLFSLPALPFLRPPPPQPEQTMLNRISAQVPVWLLAATEALATLANDNPDVLTAIATGLVAVGTMSAGGTAAIAAVGEAAVVVGRALKSAHDKAHGRGPAQ</sequence>
<name>A0A371D923_9APHY</name>
<feature type="compositionally biased region" description="Polar residues" evidence="1">
    <location>
        <begin position="158"/>
        <end position="168"/>
    </location>
</feature>
<dbReference type="Proteomes" id="UP000256964">
    <property type="component" value="Unassembled WGS sequence"/>
</dbReference>
<feature type="compositionally biased region" description="Low complexity" evidence="1">
    <location>
        <begin position="184"/>
        <end position="194"/>
    </location>
</feature>
<feature type="compositionally biased region" description="Basic and acidic residues" evidence="1">
    <location>
        <begin position="199"/>
        <end position="219"/>
    </location>
</feature>
<keyword evidence="3" id="KW-1185">Reference proteome</keyword>
<accession>A0A371D923</accession>
<gene>
    <name evidence="2" type="ORF">OH76DRAFT_621904</name>
</gene>
<dbReference type="AlphaFoldDB" id="A0A371D923"/>
<dbReference type="OrthoDB" id="2729829at2759"/>
<evidence type="ECO:0000313" key="2">
    <source>
        <dbReference type="EMBL" id="RDX49035.1"/>
    </source>
</evidence>
<organism evidence="2 3">
    <name type="scientific">Lentinus brumalis</name>
    <dbReference type="NCBI Taxonomy" id="2498619"/>
    <lineage>
        <taxon>Eukaryota</taxon>
        <taxon>Fungi</taxon>
        <taxon>Dikarya</taxon>
        <taxon>Basidiomycota</taxon>
        <taxon>Agaricomycotina</taxon>
        <taxon>Agaricomycetes</taxon>
        <taxon>Polyporales</taxon>
        <taxon>Polyporaceae</taxon>
        <taxon>Lentinus</taxon>
    </lineage>
</organism>